<evidence type="ECO:0000313" key="8">
    <source>
        <dbReference type="Proteomes" id="UP000696573"/>
    </source>
</evidence>
<dbReference type="Proteomes" id="UP000696573">
    <property type="component" value="Unassembled WGS sequence"/>
</dbReference>
<feature type="active site" description="Acyl-ester intermediate" evidence="3">
    <location>
        <position position="289"/>
    </location>
</feature>
<dbReference type="SUPFAM" id="SSF75304">
    <property type="entry name" value="Amidase signature (AS) enzymes"/>
    <property type="match status" value="1"/>
</dbReference>
<gene>
    <name evidence="7" type="ORF">CRHIZ90672A_00011041</name>
</gene>
<evidence type="ECO:0000259" key="6">
    <source>
        <dbReference type="Pfam" id="PF01425"/>
    </source>
</evidence>
<dbReference type="InterPro" id="IPR036928">
    <property type="entry name" value="AS_sf"/>
</dbReference>
<sequence length="601" mass="65810">MSVASCLPPPHIGGPHVGVETEHLVPKDSNGTYRSKIGISTAELPARKLPVVQSKPVPRGTASFEAMRAALLEAFDSKVPRDYHLPRELVEYPPTDVSGIPASCGILSKDEIEITENYDAVGLVAALAKQQYTAVAVTTAFCKRAIVAHQLTCCLTSWFMDEAIEQAQELDDYMAKNGKLIGPLHGLPVSIKEHIAIRGTSSSHGYFGGIGIDDTDSEMVAILRSQGAVFYCKTNQPQSIMHLESDSHWGRTLNPFNIHLSSGGSTGGEAALIAMKGSVIGVGTDIGGSIRGPSAFCGIYGFKPTSNILPMRGFSRGTFPGELNVLASTGPMGRSLRDMDFFMRSILSARPHLTNPELLPYPWDSIEAPLGRKLKIGIIDNDGFIVPQPPIKRALSWAKALLSDPRYKDLVEIKDFRVFGAAEAWDKIRFMYWPDGGQLTEDAIISTGEPVHTLTKSICQTAEPLGMQTARDVTLMRDERDNFRHAFAKSWTEQDVDIVIGPAFVGPASAHDTAFYWTYTSLYNLVDYPGAVFPTPIKAESGEEYDSKYVPLSDACQHVKELWEKGNFEGAPINLQIVARRYHDNELFRALNVLKDILILA</sequence>
<feature type="active site" description="Charge relay system" evidence="3">
    <location>
        <position position="192"/>
    </location>
</feature>
<evidence type="ECO:0000256" key="5">
    <source>
        <dbReference type="SAM" id="MobiDB-lite"/>
    </source>
</evidence>
<dbReference type="PANTHER" id="PTHR46072:SF4">
    <property type="entry name" value="AMIDASE C550.07-RELATED"/>
    <property type="match status" value="1"/>
</dbReference>
<dbReference type="EMBL" id="CABFNQ020000653">
    <property type="protein sequence ID" value="CAH0021207.1"/>
    <property type="molecule type" value="Genomic_DNA"/>
</dbReference>
<feature type="binding site" evidence="4">
    <location>
        <position position="240"/>
    </location>
    <ligand>
        <name>substrate</name>
    </ligand>
</feature>
<comment type="similarity">
    <text evidence="1">Belongs to the amidase family.</text>
</comment>
<evidence type="ECO:0000256" key="1">
    <source>
        <dbReference type="ARBA" id="ARBA00009199"/>
    </source>
</evidence>
<dbReference type="PIRSF" id="PIRSF001221">
    <property type="entry name" value="Amidase_fungi"/>
    <property type="match status" value="1"/>
</dbReference>
<feature type="region of interest" description="Disordered" evidence="5">
    <location>
        <begin position="1"/>
        <end position="21"/>
    </location>
</feature>
<dbReference type="AlphaFoldDB" id="A0A9N9VCZ5"/>
<keyword evidence="2" id="KW-0378">Hydrolase</keyword>
<evidence type="ECO:0000256" key="2">
    <source>
        <dbReference type="ARBA" id="ARBA00022801"/>
    </source>
</evidence>
<proteinExistence type="inferred from homology"/>
<protein>
    <recommendedName>
        <fullName evidence="6">Amidase domain-containing protein</fullName>
    </recommendedName>
</protein>
<dbReference type="Gene3D" id="3.90.1300.10">
    <property type="entry name" value="Amidase signature (AS) domain"/>
    <property type="match status" value="1"/>
</dbReference>
<feature type="binding site" evidence="4">
    <location>
        <begin position="286"/>
        <end position="289"/>
    </location>
    <ligand>
        <name>substrate</name>
    </ligand>
</feature>
<reference evidence="7" key="1">
    <citation type="submission" date="2021-10" db="EMBL/GenBank/DDBJ databases">
        <authorList>
            <person name="Piombo E."/>
        </authorList>
    </citation>
    <scope>NUCLEOTIDE SEQUENCE</scope>
</reference>
<dbReference type="PANTHER" id="PTHR46072">
    <property type="entry name" value="AMIDASE-RELATED-RELATED"/>
    <property type="match status" value="1"/>
</dbReference>
<evidence type="ECO:0000256" key="3">
    <source>
        <dbReference type="PIRSR" id="PIRSR001221-1"/>
    </source>
</evidence>
<evidence type="ECO:0000256" key="4">
    <source>
        <dbReference type="PIRSR" id="PIRSR001221-2"/>
    </source>
</evidence>
<keyword evidence="8" id="KW-1185">Reference proteome</keyword>
<feature type="active site" description="Charge relay system" evidence="3">
    <location>
        <position position="265"/>
    </location>
</feature>
<accession>A0A9N9VCZ5</accession>
<evidence type="ECO:0000313" key="7">
    <source>
        <dbReference type="EMBL" id="CAH0021207.1"/>
    </source>
</evidence>
<comment type="caution">
    <text evidence="7">The sequence shown here is derived from an EMBL/GenBank/DDBJ whole genome shotgun (WGS) entry which is preliminary data.</text>
</comment>
<feature type="domain" description="Amidase" evidence="6">
    <location>
        <begin position="137"/>
        <end position="587"/>
    </location>
</feature>
<dbReference type="InterPro" id="IPR023631">
    <property type="entry name" value="Amidase_dom"/>
</dbReference>
<dbReference type="OrthoDB" id="6428749at2759"/>
<name>A0A9N9VCZ5_9HYPO</name>
<dbReference type="GO" id="GO:0016787">
    <property type="term" value="F:hydrolase activity"/>
    <property type="evidence" value="ECO:0007669"/>
    <property type="project" value="UniProtKB-KW"/>
</dbReference>
<feature type="binding site" evidence="4">
    <location>
        <position position="265"/>
    </location>
    <ligand>
        <name>substrate</name>
    </ligand>
</feature>
<organism evidence="7 8">
    <name type="scientific">Clonostachys rhizophaga</name>
    <dbReference type="NCBI Taxonomy" id="160324"/>
    <lineage>
        <taxon>Eukaryota</taxon>
        <taxon>Fungi</taxon>
        <taxon>Dikarya</taxon>
        <taxon>Ascomycota</taxon>
        <taxon>Pezizomycotina</taxon>
        <taxon>Sordariomycetes</taxon>
        <taxon>Hypocreomycetidae</taxon>
        <taxon>Hypocreales</taxon>
        <taxon>Bionectriaceae</taxon>
        <taxon>Clonostachys</taxon>
    </lineage>
</organism>
<dbReference type="Pfam" id="PF01425">
    <property type="entry name" value="Amidase"/>
    <property type="match status" value="1"/>
</dbReference>